<sequence length="201" mass="22895">MSELNIAIIKEKLQEQNKSIRQLAKETDINVSTISRIFNGKRKATLDHLKRISHALQIPLSDLMDSEEYGEDISSTFQHVRSIIKTMQIPVENFTLAALKNNLQEYQTESAKAKGRETILNSFHTKLSELGGKGPLIQQLKRMFTLFKEQNATKKELLLIGSALFYFIASVDMIPDYLFPVGFLDDALVIQYVTQSLNMKQ</sequence>
<dbReference type="RefSeq" id="WP_390251002.1">
    <property type="nucleotide sequence ID" value="NZ_JBHSDT010000004.1"/>
</dbReference>
<accession>A0ABV8WVD1</accession>
<dbReference type="EMBL" id="JBHSDT010000004">
    <property type="protein sequence ID" value="MFC4402938.1"/>
    <property type="molecule type" value="Genomic_DNA"/>
</dbReference>
<name>A0ABV8WVD1_9BACI</name>
<evidence type="ECO:0000259" key="7">
    <source>
        <dbReference type="PROSITE" id="PS50943"/>
    </source>
</evidence>
<dbReference type="InterPro" id="IPR010982">
    <property type="entry name" value="Lambda_DNA-bd_dom_sf"/>
</dbReference>
<evidence type="ECO:0000256" key="3">
    <source>
        <dbReference type="ARBA" id="ARBA00022989"/>
    </source>
</evidence>
<feature type="domain" description="HTH cro/C1-type" evidence="7">
    <location>
        <begin position="9"/>
        <end position="63"/>
    </location>
</feature>
<keyword evidence="2 6" id="KW-0812">Transmembrane</keyword>
<dbReference type="PANTHER" id="PTHR46797">
    <property type="entry name" value="HTH-TYPE TRANSCRIPTIONAL REGULATOR"/>
    <property type="match status" value="1"/>
</dbReference>
<dbReference type="SMART" id="SM00530">
    <property type="entry name" value="HTH_XRE"/>
    <property type="match status" value="1"/>
</dbReference>
<feature type="transmembrane region" description="Helical" evidence="6">
    <location>
        <begin position="157"/>
        <end position="174"/>
    </location>
</feature>
<reference evidence="9" key="1">
    <citation type="journal article" date="2019" name="Int. J. Syst. Evol. Microbiol.">
        <title>The Global Catalogue of Microorganisms (GCM) 10K type strain sequencing project: providing services to taxonomists for standard genome sequencing and annotation.</title>
        <authorList>
            <consortium name="The Broad Institute Genomics Platform"/>
            <consortium name="The Broad Institute Genome Sequencing Center for Infectious Disease"/>
            <person name="Wu L."/>
            <person name="Ma J."/>
        </authorList>
    </citation>
    <scope>NUCLEOTIDE SEQUENCE [LARGE SCALE GENOMIC DNA]</scope>
    <source>
        <strain evidence="9">CCUG 37865</strain>
    </source>
</reference>
<keyword evidence="3 6" id="KW-1133">Transmembrane helix</keyword>
<evidence type="ECO:0000256" key="2">
    <source>
        <dbReference type="ARBA" id="ARBA00022692"/>
    </source>
</evidence>
<dbReference type="InterPro" id="IPR001387">
    <property type="entry name" value="Cro/C1-type_HTH"/>
</dbReference>
<proteinExistence type="predicted"/>
<dbReference type="PANTHER" id="PTHR46797:SF1">
    <property type="entry name" value="METHYLPHOSPHONATE SYNTHASE"/>
    <property type="match status" value="1"/>
</dbReference>
<dbReference type="Gene3D" id="1.10.260.40">
    <property type="entry name" value="lambda repressor-like DNA-binding domains"/>
    <property type="match status" value="1"/>
</dbReference>
<dbReference type="Proteomes" id="UP001595882">
    <property type="component" value="Unassembled WGS sequence"/>
</dbReference>
<evidence type="ECO:0000256" key="5">
    <source>
        <dbReference type="ARBA" id="ARBA00023136"/>
    </source>
</evidence>
<dbReference type="SUPFAM" id="SSF47413">
    <property type="entry name" value="lambda repressor-like DNA-binding domains"/>
    <property type="match status" value="1"/>
</dbReference>
<dbReference type="InterPro" id="IPR050807">
    <property type="entry name" value="TransReg_Diox_bact_type"/>
</dbReference>
<keyword evidence="5 6" id="KW-0472">Membrane</keyword>
<dbReference type="InterPro" id="IPR010652">
    <property type="entry name" value="DUF1232"/>
</dbReference>
<evidence type="ECO:0000313" key="9">
    <source>
        <dbReference type="Proteomes" id="UP001595882"/>
    </source>
</evidence>
<dbReference type="Pfam" id="PF01381">
    <property type="entry name" value="HTH_3"/>
    <property type="match status" value="1"/>
</dbReference>
<evidence type="ECO:0000313" key="8">
    <source>
        <dbReference type="EMBL" id="MFC4402938.1"/>
    </source>
</evidence>
<comment type="caution">
    <text evidence="8">The sequence shown here is derived from an EMBL/GenBank/DDBJ whole genome shotgun (WGS) entry which is preliminary data.</text>
</comment>
<dbReference type="PROSITE" id="PS50943">
    <property type="entry name" value="HTH_CROC1"/>
    <property type="match status" value="1"/>
</dbReference>
<protein>
    <submittedName>
        <fullName evidence="8">Helix-turn-helix domain-containing protein</fullName>
    </submittedName>
</protein>
<organism evidence="8 9">
    <name type="scientific">Gracilibacillus xinjiangensis</name>
    <dbReference type="NCBI Taxonomy" id="1193282"/>
    <lineage>
        <taxon>Bacteria</taxon>
        <taxon>Bacillati</taxon>
        <taxon>Bacillota</taxon>
        <taxon>Bacilli</taxon>
        <taxon>Bacillales</taxon>
        <taxon>Bacillaceae</taxon>
        <taxon>Gracilibacillus</taxon>
    </lineage>
</organism>
<gene>
    <name evidence="8" type="ORF">ACFOY7_07615</name>
</gene>
<dbReference type="Pfam" id="PF06803">
    <property type="entry name" value="DUF1232"/>
    <property type="match status" value="1"/>
</dbReference>
<dbReference type="CDD" id="cd00093">
    <property type="entry name" value="HTH_XRE"/>
    <property type="match status" value="1"/>
</dbReference>
<evidence type="ECO:0000256" key="4">
    <source>
        <dbReference type="ARBA" id="ARBA00023125"/>
    </source>
</evidence>
<evidence type="ECO:0000256" key="1">
    <source>
        <dbReference type="ARBA" id="ARBA00004127"/>
    </source>
</evidence>
<comment type="subcellular location">
    <subcellularLocation>
        <location evidence="1">Endomembrane system</location>
        <topology evidence="1">Multi-pass membrane protein</topology>
    </subcellularLocation>
</comment>
<evidence type="ECO:0000256" key="6">
    <source>
        <dbReference type="SAM" id="Phobius"/>
    </source>
</evidence>
<keyword evidence="9" id="KW-1185">Reference proteome</keyword>
<keyword evidence="4" id="KW-0238">DNA-binding</keyword>